<dbReference type="KEGG" id="more:E1B28_002047"/>
<accession>A0A9P8AG53</accession>
<reference evidence="1" key="1">
    <citation type="journal article" date="2021" name="Genome Biol. Evol.">
        <title>The assembled and annotated genome of the fairy-ring fungus Marasmius oreades.</title>
        <authorList>
            <person name="Hiltunen M."/>
            <person name="Ament-Velasquez S.L."/>
            <person name="Johannesson H."/>
        </authorList>
    </citation>
    <scope>NUCLEOTIDE SEQUENCE</scope>
    <source>
        <strain evidence="1">03SP1</strain>
    </source>
</reference>
<dbReference type="Proteomes" id="UP001049176">
    <property type="component" value="Chromosome 1"/>
</dbReference>
<gene>
    <name evidence="1" type="ORF">E1B28_002047</name>
</gene>
<proteinExistence type="predicted"/>
<dbReference type="AlphaFoldDB" id="A0A9P8AG53"/>
<evidence type="ECO:0000313" key="1">
    <source>
        <dbReference type="EMBL" id="KAG7100274.1"/>
    </source>
</evidence>
<dbReference type="GeneID" id="66071123"/>
<dbReference type="EMBL" id="CM032181">
    <property type="protein sequence ID" value="KAG7100274.1"/>
    <property type="molecule type" value="Genomic_DNA"/>
</dbReference>
<evidence type="ECO:0000313" key="2">
    <source>
        <dbReference type="Proteomes" id="UP001049176"/>
    </source>
</evidence>
<dbReference type="RefSeq" id="XP_043016744.1">
    <property type="nucleotide sequence ID" value="XM_043148030.1"/>
</dbReference>
<keyword evidence="2" id="KW-1185">Reference proteome</keyword>
<name>A0A9P8AG53_9AGAR</name>
<organism evidence="1 2">
    <name type="scientific">Marasmius oreades</name>
    <name type="common">fairy-ring Marasmius</name>
    <dbReference type="NCBI Taxonomy" id="181124"/>
    <lineage>
        <taxon>Eukaryota</taxon>
        <taxon>Fungi</taxon>
        <taxon>Dikarya</taxon>
        <taxon>Basidiomycota</taxon>
        <taxon>Agaricomycotina</taxon>
        <taxon>Agaricomycetes</taxon>
        <taxon>Agaricomycetidae</taxon>
        <taxon>Agaricales</taxon>
        <taxon>Marasmiineae</taxon>
        <taxon>Marasmiaceae</taxon>
        <taxon>Marasmius</taxon>
    </lineage>
</organism>
<sequence length="216" mass="24247">MSTSSRRRSRLASSLRLRLVFIERRGHLKSFDFQMFNVAQAIVVALASAYDPRLPPIEMIERCDVPVEHVVILLIPHSTQNRTESYILHLSMIRKEEFMSNRTSGSWTSTNQTFSVATDCLQLAASAAPRAILSEFTIVLVSVEVGFWEISGNGHNGKRWRKSTGSDNSQEVLTYLKTHNCGKGWAKLMVTEYNGHNQSEYLYSSTTATDSPGVES</sequence>
<protein>
    <submittedName>
        <fullName evidence="1">Uncharacterized protein</fullName>
    </submittedName>
</protein>
<comment type="caution">
    <text evidence="1">The sequence shown here is derived from an EMBL/GenBank/DDBJ whole genome shotgun (WGS) entry which is preliminary data.</text>
</comment>